<feature type="compositionally biased region" description="Polar residues" evidence="1">
    <location>
        <begin position="23"/>
        <end position="33"/>
    </location>
</feature>
<gene>
    <name evidence="2" type="ORF">CHRIB12_LOCUS11182</name>
</gene>
<protein>
    <submittedName>
        <fullName evidence="2">Uncharacterized protein</fullName>
    </submittedName>
</protein>
<name>A0A915Z8K6_9GLOM</name>
<sequence length="128" mass="14878">MPNELEENLEINETDSLEESKETSSILFTSSKLHNFENFPEPRNATEEEQEAFHSKSYDEFYIPNSSNDFGKSSSSKNNNSQEDYNNKETMKHHSCIDDEDEVHNNPNLHSEEQDELEIPDGKEKFSK</sequence>
<evidence type="ECO:0000256" key="1">
    <source>
        <dbReference type="SAM" id="MobiDB-lite"/>
    </source>
</evidence>
<comment type="caution">
    <text evidence="2">The sequence shown here is derived from an EMBL/GenBank/DDBJ whole genome shotgun (WGS) entry which is preliminary data.</text>
</comment>
<dbReference type="Proteomes" id="UP000684084">
    <property type="component" value="Unassembled WGS sequence"/>
</dbReference>
<organism evidence="2 3">
    <name type="scientific">Rhizophagus irregularis</name>
    <dbReference type="NCBI Taxonomy" id="588596"/>
    <lineage>
        <taxon>Eukaryota</taxon>
        <taxon>Fungi</taxon>
        <taxon>Fungi incertae sedis</taxon>
        <taxon>Mucoromycota</taxon>
        <taxon>Glomeromycotina</taxon>
        <taxon>Glomeromycetes</taxon>
        <taxon>Glomerales</taxon>
        <taxon>Glomeraceae</taxon>
        <taxon>Rhizophagus</taxon>
    </lineage>
</organism>
<feature type="compositionally biased region" description="Basic and acidic residues" evidence="1">
    <location>
        <begin position="85"/>
        <end position="97"/>
    </location>
</feature>
<feature type="compositionally biased region" description="Acidic residues" evidence="1">
    <location>
        <begin position="1"/>
        <end position="17"/>
    </location>
</feature>
<evidence type="ECO:0000313" key="3">
    <source>
        <dbReference type="Proteomes" id="UP000684084"/>
    </source>
</evidence>
<reference evidence="2" key="1">
    <citation type="submission" date="2020-05" db="EMBL/GenBank/DDBJ databases">
        <authorList>
            <person name="Rincon C."/>
            <person name="Sanders R I."/>
            <person name="Robbins C."/>
            <person name="Chaturvedi A."/>
        </authorList>
    </citation>
    <scope>NUCLEOTIDE SEQUENCE</scope>
    <source>
        <strain evidence="2">CHB12</strain>
    </source>
</reference>
<dbReference type="AlphaFoldDB" id="A0A915Z8K6"/>
<accession>A0A915Z8K6</accession>
<dbReference type="VEuPathDB" id="FungiDB:RhiirFUN_000074"/>
<feature type="compositionally biased region" description="Low complexity" evidence="1">
    <location>
        <begin position="65"/>
        <end position="81"/>
    </location>
</feature>
<proteinExistence type="predicted"/>
<dbReference type="EMBL" id="CAGKOT010000023">
    <property type="protein sequence ID" value="CAB5367138.1"/>
    <property type="molecule type" value="Genomic_DNA"/>
</dbReference>
<dbReference type="OrthoDB" id="2402049at2759"/>
<evidence type="ECO:0000313" key="2">
    <source>
        <dbReference type="EMBL" id="CAB5367138.1"/>
    </source>
</evidence>
<feature type="region of interest" description="Disordered" evidence="1">
    <location>
        <begin position="1"/>
        <end position="128"/>
    </location>
</feature>